<accession>A0A1F5MJ11</accession>
<evidence type="ECO:0000256" key="1">
    <source>
        <dbReference type="SAM" id="MobiDB-lite"/>
    </source>
</evidence>
<feature type="compositionally biased region" description="Low complexity" evidence="1">
    <location>
        <begin position="264"/>
        <end position="275"/>
    </location>
</feature>
<protein>
    <recommendedName>
        <fullName evidence="4">Laminin G domain-containing protein</fullName>
    </recommendedName>
</protein>
<feature type="compositionally biased region" description="Pro residues" evidence="1">
    <location>
        <begin position="276"/>
        <end position="285"/>
    </location>
</feature>
<evidence type="ECO:0000313" key="2">
    <source>
        <dbReference type="EMBL" id="OGE65280.1"/>
    </source>
</evidence>
<proteinExistence type="predicted"/>
<dbReference type="SUPFAM" id="SSF49899">
    <property type="entry name" value="Concanavalin A-like lectins/glucanases"/>
    <property type="match status" value="1"/>
</dbReference>
<name>A0A1F5MJ11_9BACT</name>
<sequence>MLVLLAGLAFGVYLVQQKTNLFSRASSGPISGPIYPSPTTSNFGKSLKVDNTTLSRAPQLVTVQRQTPFTIGKEFTVEFFVKLNKATTGRRNIFRVASPSQKGITISADYNGSTSVNDLVVRFSDGVKLTTYNLPVLSVGAWHHVAVTYSTGFRDDGSETHVARVFVDGDFSKQAYVFVDNYADDNLAIIEVGELLDGEIDELRVSDQVRYSTEFTNNRYPYAGPFDTDAGTLLLLHFDGNVQDYSSYKNHGQLNTGKELFVDSTLSSKGSTPSPTTAPPPDVPAPIPLPPGCFEIPIIGVVCTGDKPDPNLPTPTPTISYMGVCADSAGNGPDGIKCQTSSYYSSSDSKCSNKNLYPYYYTRCLQSSVTPSPSPTTSPTSIGGACADSVGNGSNIKCEPSSYNSNKDSTCTNKNLYPYYYDKCNALAVPPPPTGGKDESCSAGQTKECIGYSSNGVNAYCWQGSTYIKAICNSSCANYGDCK</sequence>
<feature type="region of interest" description="Disordered" evidence="1">
    <location>
        <begin position="264"/>
        <end position="285"/>
    </location>
</feature>
<dbReference type="Proteomes" id="UP000178017">
    <property type="component" value="Unassembled WGS sequence"/>
</dbReference>
<comment type="caution">
    <text evidence="2">The sequence shown here is derived from an EMBL/GenBank/DDBJ whole genome shotgun (WGS) entry which is preliminary data.</text>
</comment>
<organism evidence="2 3">
    <name type="scientific">Candidatus Daviesbacteria bacterium RIFCSPLOWO2_01_FULL_40_24</name>
    <dbReference type="NCBI Taxonomy" id="1797787"/>
    <lineage>
        <taxon>Bacteria</taxon>
        <taxon>Candidatus Daviesiibacteriota</taxon>
    </lineage>
</organism>
<dbReference type="InterPro" id="IPR013320">
    <property type="entry name" value="ConA-like_dom_sf"/>
</dbReference>
<reference evidence="2 3" key="1">
    <citation type="journal article" date="2016" name="Nat. Commun.">
        <title>Thousands of microbial genomes shed light on interconnected biogeochemical processes in an aquifer system.</title>
        <authorList>
            <person name="Anantharaman K."/>
            <person name="Brown C.T."/>
            <person name="Hug L.A."/>
            <person name="Sharon I."/>
            <person name="Castelle C.J."/>
            <person name="Probst A.J."/>
            <person name="Thomas B.C."/>
            <person name="Singh A."/>
            <person name="Wilkins M.J."/>
            <person name="Karaoz U."/>
            <person name="Brodie E.L."/>
            <person name="Williams K.H."/>
            <person name="Hubbard S.S."/>
            <person name="Banfield J.F."/>
        </authorList>
    </citation>
    <scope>NUCLEOTIDE SEQUENCE [LARGE SCALE GENOMIC DNA]</scope>
</reference>
<evidence type="ECO:0008006" key="4">
    <source>
        <dbReference type="Google" id="ProtNLM"/>
    </source>
</evidence>
<dbReference type="Gene3D" id="2.60.120.200">
    <property type="match status" value="1"/>
</dbReference>
<gene>
    <name evidence="2" type="ORF">A3B49_02525</name>
</gene>
<dbReference type="Pfam" id="PF13385">
    <property type="entry name" value="Laminin_G_3"/>
    <property type="match status" value="1"/>
</dbReference>
<dbReference type="AlphaFoldDB" id="A0A1F5MJ11"/>
<evidence type="ECO:0000313" key="3">
    <source>
        <dbReference type="Proteomes" id="UP000178017"/>
    </source>
</evidence>
<dbReference type="EMBL" id="MFDO01000021">
    <property type="protein sequence ID" value="OGE65280.1"/>
    <property type="molecule type" value="Genomic_DNA"/>
</dbReference>